<dbReference type="HOGENOM" id="CLU_2520710_0_0_9"/>
<dbReference type="STRING" id="1246626.BleG1_0849"/>
<dbReference type="AlphaFoldDB" id="A0A060LTJ0"/>
<dbReference type="KEGG" id="ble:BleG1_0849"/>
<feature type="domain" description="Biotin protein ligase C-terminal" evidence="1">
    <location>
        <begin position="39"/>
        <end position="62"/>
    </location>
</feature>
<name>A0A060LTJ0_9BACI</name>
<sequence>MGYGNNYGYNSCGCGNYGSNNYGSGDCGCETFFRNIARGEHVKVILKGGDKVTGSFVGIDGDTVELANADCHSHDHCKCDKKKVRIITICCDQIVAVEV</sequence>
<protein>
    <recommendedName>
        <fullName evidence="1">Biotin protein ligase C-terminal domain-containing protein</fullName>
    </recommendedName>
</protein>
<proteinExistence type="predicted"/>
<evidence type="ECO:0000259" key="1">
    <source>
        <dbReference type="Pfam" id="PF02237"/>
    </source>
</evidence>
<reference evidence="2 3" key="1">
    <citation type="journal article" date="2014" name="Gene">
        <title>A comparative genomic analysis of the alkalitolerant soil bacterium Bacillus lehensis G1.</title>
        <authorList>
            <person name="Noor Y.M."/>
            <person name="Samsulrizal N.H."/>
            <person name="Jema'on N.A."/>
            <person name="Low K.O."/>
            <person name="Ramli A.N."/>
            <person name="Alias N.I."/>
            <person name="Damis S.I."/>
            <person name="Fuzi S.F."/>
            <person name="Isa M.N."/>
            <person name="Murad A.M."/>
            <person name="Raih M.F."/>
            <person name="Bakar F.D."/>
            <person name="Najimudin N."/>
            <person name="Mahadi N.M."/>
            <person name="Illias R.M."/>
        </authorList>
    </citation>
    <scope>NUCLEOTIDE SEQUENCE [LARGE SCALE GENOMIC DNA]</scope>
    <source>
        <strain evidence="2 3">G1</strain>
    </source>
</reference>
<keyword evidence="3" id="KW-1185">Reference proteome</keyword>
<dbReference type="RefSeq" id="WP_038477557.1">
    <property type="nucleotide sequence ID" value="NZ_CP003923.1"/>
</dbReference>
<dbReference type="Proteomes" id="UP000027142">
    <property type="component" value="Chromosome"/>
</dbReference>
<organism evidence="2 3">
    <name type="scientific">Shouchella lehensis G1</name>
    <dbReference type="NCBI Taxonomy" id="1246626"/>
    <lineage>
        <taxon>Bacteria</taxon>
        <taxon>Bacillati</taxon>
        <taxon>Bacillota</taxon>
        <taxon>Bacilli</taxon>
        <taxon>Bacillales</taxon>
        <taxon>Bacillaceae</taxon>
        <taxon>Shouchella</taxon>
    </lineage>
</organism>
<dbReference type="PATRIC" id="fig|1246626.3.peg.854"/>
<accession>A0A060LTJ0</accession>
<gene>
    <name evidence="2" type="ORF">BleG1_0849</name>
</gene>
<evidence type="ECO:0000313" key="2">
    <source>
        <dbReference type="EMBL" id="AIC93457.1"/>
    </source>
</evidence>
<dbReference type="EMBL" id="CP003923">
    <property type="protein sequence ID" value="AIC93457.1"/>
    <property type="molecule type" value="Genomic_DNA"/>
</dbReference>
<dbReference type="InterPro" id="IPR003142">
    <property type="entry name" value="BPL_C"/>
</dbReference>
<evidence type="ECO:0000313" key="3">
    <source>
        <dbReference type="Proteomes" id="UP000027142"/>
    </source>
</evidence>
<dbReference type="Pfam" id="PF02237">
    <property type="entry name" value="BPL_C"/>
    <property type="match status" value="1"/>
</dbReference>